<evidence type="ECO:0000313" key="2">
    <source>
        <dbReference type="Proteomes" id="UP000241769"/>
    </source>
</evidence>
<organism evidence="1 2">
    <name type="scientific">Planoprotostelium fungivorum</name>
    <dbReference type="NCBI Taxonomy" id="1890364"/>
    <lineage>
        <taxon>Eukaryota</taxon>
        <taxon>Amoebozoa</taxon>
        <taxon>Evosea</taxon>
        <taxon>Variosea</taxon>
        <taxon>Cavosteliida</taxon>
        <taxon>Cavosteliaceae</taxon>
        <taxon>Planoprotostelium</taxon>
    </lineage>
</organism>
<dbReference type="EMBL" id="MDYQ01000325">
    <property type="protein sequence ID" value="PRP76460.1"/>
    <property type="molecule type" value="Genomic_DNA"/>
</dbReference>
<keyword evidence="2" id="KW-1185">Reference proteome</keyword>
<reference evidence="1 2" key="1">
    <citation type="journal article" date="2018" name="Genome Biol. Evol.">
        <title>Multiple Roots of Fruiting Body Formation in Amoebozoa.</title>
        <authorList>
            <person name="Hillmann F."/>
            <person name="Forbes G."/>
            <person name="Novohradska S."/>
            <person name="Ferling I."/>
            <person name="Riege K."/>
            <person name="Groth M."/>
            <person name="Westermann M."/>
            <person name="Marz M."/>
            <person name="Spaller T."/>
            <person name="Winckler T."/>
            <person name="Schaap P."/>
            <person name="Glockner G."/>
        </authorList>
    </citation>
    <scope>NUCLEOTIDE SEQUENCE [LARGE SCALE GENOMIC DNA]</scope>
    <source>
        <strain evidence="1 2">Jena</strain>
    </source>
</reference>
<name>A0A2P6MXL7_9EUKA</name>
<accession>A0A2P6MXL7</accession>
<protein>
    <submittedName>
        <fullName evidence="1">Uncharacterized protein</fullName>
    </submittedName>
</protein>
<proteinExistence type="predicted"/>
<dbReference type="Proteomes" id="UP000241769">
    <property type="component" value="Unassembled WGS sequence"/>
</dbReference>
<evidence type="ECO:0000313" key="1">
    <source>
        <dbReference type="EMBL" id="PRP76460.1"/>
    </source>
</evidence>
<comment type="caution">
    <text evidence="1">The sequence shown here is derived from an EMBL/GenBank/DDBJ whole genome shotgun (WGS) entry which is preliminary data.</text>
</comment>
<dbReference type="InParanoid" id="A0A2P6MXL7"/>
<gene>
    <name evidence="1" type="ORF">PROFUN_15193</name>
</gene>
<sequence>MLVRPSLSHPLLPLFIIEQHHRHCNQVFLNVSHEIFTNTSHPRKAALFNSWRYMATEGENNCEANRFAFADFIPTGWRRRRKNIAEVESIQGLN</sequence>
<dbReference type="AlphaFoldDB" id="A0A2P6MXL7"/>